<gene>
    <name evidence="2" type="ORF">J2776_004272</name>
</gene>
<dbReference type="EMBL" id="JAVDQN010000003">
    <property type="protein sequence ID" value="MDR6377572.1"/>
    <property type="molecule type" value="Genomic_DNA"/>
</dbReference>
<proteinExistence type="predicted"/>
<sequence>MRTPLPGCTKCSRPRTQRPDRGSMRAANASNAPNAIGHAATNMITQVITEERKGKLYDPRVMCNRGEGN</sequence>
<reference evidence="2 3" key="1">
    <citation type="submission" date="2023-07" db="EMBL/GenBank/DDBJ databases">
        <title>Sorghum-associated microbial communities from plants grown in Nebraska, USA.</title>
        <authorList>
            <person name="Schachtman D."/>
        </authorList>
    </citation>
    <scope>NUCLEOTIDE SEQUENCE [LARGE SCALE GENOMIC DNA]</scope>
    <source>
        <strain evidence="2 3">DS1039</strain>
    </source>
</reference>
<organism evidence="2 3">
    <name type="scientific">Paraburkholderia caledonica</name>
    <dbReference type="NCBI Taxonomy" id="134536"/>
    <lineage>
        <taxon>Bacteria</taxon>
        <taxon>Pseudomonadati</taxon>
        <taxon>Pseudomonadota</taxon>
        <taxon>Betaproteobacteria</taxon>
        <taxon>Burkholderiales</taxon>
        <taxon>Burkholderiaceae</taxon>
        <taxon>Paraburkholderia</taxon>
    </lineage>
</organism>
<name>A0ABU1L344_9BURK</name>
<keyword evidence="3" id="KW-1185">Reference proteome</keyword>
<dbReference type="RefSeq" id="WP_310068259.1">
    <property type="nucleotide sequence ID" value="NZ_JAVDQN010000003.1"/>
</dbReference>
<protein>
    <submittedName>
        <fullName evidence="2">Uncharacterized protein</fullName>
    </submittedName>
</protein>
<feature type="region of interest" description="Disordered" evidence="1">
    <location>
        <begin position="1"/>
        <end position="35"/>
    </location>
</feature>
<evidence type="ECO:0000313" key="3">
    <source>
        <dbReference type="Proteomes" id="UP001185254"/>
    </source>
</evidence>
<dbReference type="Proteomes" id="UP001185254">
    <property type="component" value="Unassembled WGS sequence"/>
</dbReference>
<comment type="caution">
    <text evidence="2">The sequence shown here is derived from an EMBL/GenBank/DDBJ whole genome shotgun (WGS) entry which is preliminary data.</text>
</comment>
<accession>A0ABU1L344</accession>
<evidence type="ECO:0000256" key="1">
    <source>
        <dbReference type="SAM" id="MobiDB-lite"/>
    </source>
</evidence>
<evidence type="ECO:0000313" key="2">
    <source>
        <dbReference type="EMBL" id="MDR6377572.1"/>
    </source>
</evidence>